<evidence type="ECO:0000256" key="3">
    <source>
        <dbReference type="ARBA" id="ARBA00022989"/>
    </source>
</evidence>
<comment type="subcellular location">
    <subcellularLocation>
        <location evidence="1">Endomembrane system</location>
        <topology evidence="1">Multi-pass membrane protein</topology>
    </subcellularLocation>
</comment>
<feature type="transmembrane region" description="Helical" evidence="5">
    <location>
        <begin position="59"/>
        <end position="80"/>
    </location>
</feature>
<name>A0A150J4P7_9EURY</name>
<evidence type="ECO:0000256" key="4">
    <source>
        <dbReference type="ARBA" id="ARBA00023136"/>
    </source>
</evidence>
<protein>
    <recommendedName>
        <fullName evidence="6">DUF1232 domain-containing protein</fullName>
    </recommendedName>
</protein>
<feature type="transmembrane region" description="Helical" evidence="5">
    <location>
        <begin position="101"/>
        <end position="125"/>
    </location>
</feature>
<evidence type="ECO:0000256" key="1">
    <source>
        <dbReference type="ARBA" id="ARBA00004127"/>
    </source>
</evidence>
<organism evidence="7 8">
    <name type="scientific">Candidatus Methanofastidiosum methylothiophilum</name>
    <dbReference type="NCBI Taxonomy" id="1705564"/>
    <lineage>
        <taxon>Archaea</taxon>
        <taxon>Methanobacteriati</taxon>
        <taxon>Methanobacteriota</taxon>
        <taxon>Stenosarchaea group</taxon>
        <taxon>Candidatus Methanofastidiosia</taxon>
        <taxon>Candidatus Methanofastidiosales</taxon>
        <taxon>Candidatus Methanofastidiosaceae</taxon>
        <taxon>Candidatus Methanofastidiosum</taxon>
    </lineage>
</organism>
<reference evidence="7 8" key="1">
    <citation type="journal article" date="2016" name="ISME J.">
        <title>Chasing the elusive Euryarchaeota class WSA2: genomes reveal a uniquely fastidious methyl-reducing methanogen.</title>
        <authorList>
            <person name="Nobu M.K."/>
            <person name="Narihiro T."/>
            <person name="Kuroda K."/>
            <person name="Mei R."/>
            <person name="Liu W.T."/>
        </authorList>
    </citation>
    <scope>NUCLEOTIDE SEQUENCE [LARGE SCALE GENOMIC DNA]</scope>
    <source>
        <strain evidence="7">U1lsi0528_Bin055</strain>
    </source>
</reference>
<evidence type="ECO:0000259" key="6">
    <source>
        <dbReference type="Pfam" id="PF06803"/>
    </source>
</evidence>
<dbReference type="GO" id="GO:0012505">
    <property type="term" value="C:endomembrane system"/>
    <property type="evidence" value="ECO:0007669"/>
    <property type="project" value="UniProtKB-SubCell"/>
</dbReference>
<keyword evidence="2 5" id="KW-0812">Transmembrane</keyword>
<dbReference type="Proteomes" id="UP000075398">
    <property type="component" value="Unassembled WGS sequence"/>
</dbReference>
<comment type="caution">
    <text evidence="7">The sequence shown here is derived from an EMBL/GenBank/DDBJ whole genome shotgun (WGS) entry which is preliminary data.</text>
</comment>
<dbReference type="EMBL" id="LNGC01000031">
    <property type="protein sequence ID" value="KYC52181.1"/>
    <property type="molecule type" value="Genomic_DNA"/>
</dbReference>
<evidence type="ECO:0000313" key="8">
    <source>
        <dbReference type="Proteomes" id="UP000075398"/>
    </source>
</evidence>
<feature type="transmembrane region" description="Helical" evidence="5">
    <location>
        <begin position="33"/>
        <end position="53"/>
    </location>
</feature>
<keyword evidence="4 5" id="KW-0472">Membrane</keyword>
<dbReference type="InterPro" id="IPR010652">
    <property type="entry name" value="DUF1232"/>
</dbReference>
<keyword evidence="3 5" id="KW-1133">Transmembrane helix</keyword>
<accession>A0A150J4P7</accession>
<evidence type="ECO:0000256" key="5">
    <source>
        <dbReference type="SAM" id="Phobius"/>
    </source>
</evidence>
<gene>
    <name evidence="7" type="ORF">AMQ22_00958</name>
</gene>
<sequence>MMGGIKELKEKTKNIETDIYALYKAYRDPRVPWYVKLIILFLLGYFISPIDIIPDFIPVVGYIDDILIISLTIYLIIKLIPSEVFEDCRNKAICEPISVKSKWIVTFSIVIIWFIAIYIVLRLLFPSILA</sequence>
<evidence type="ECO:0000313" key="7">
    <source>
        <dbReference type="EMBL" id="KYC52181.1"/>
    </source>
</evidence>
<dbReference type="Pfam" id="PF06803">
    <property type="entry name" value="DUF1232"/>
    <property type="match status" value="1"/>
</dbReference>
<proteinExistence type="predicted"/>
<feature type="domain" description="DUF1232" evidence="6">
    <location>
        <begin position="35"/>
        <end position="71"/>
    </location>
</feature>
<evidence type="ECO:0000256" key="2">
    <source>
        <dbReference type="ARBA" id="ARBA00022692"/>
    </source>
</evidence>
<dbReference type="AlphaFoldDB" id="A0A150J4P7"/>